<evidence type="ECO:0000256" key="4">
    <source>
        <dbReference type="PIRSR" id="PIRSR000106-2"/>
    </source>
</evidence>
<dbReference type="Pfam" id="PF03949">
    <property type="entry name" value="Malic_M"/>
    <property type="match status" value="1"/>
</dbReference>
<dbReference type="InterPro" id="IPR012301">
    <property type="entry name" value="Malic_N_dom"/>
</dbReference>
<dbReference type="SMART" id="SM01274">
    <property type="entry name" value="malic"/>
    <property type="match status" value="1"/>
</dbReference>
<sequence length="469" mass="49474">MATVPSVSYSITVRLEVPAGGKAVSQLTHAVESAGGVVTALDVTNAGHEKLRIDVTCAARDTDHAQAIVDQLEAVEGVIIHKVSDRTFLMHLGGKIEMKSKVPLRNRDELSMAYTPGVARVSMAIARNKEDARRLTIKRNTVAVVTDGSAVLGLGNIGPEAALPVMEGKAALFKRFAGIDAWPICLDTQDVDEIVRTVQVIAPGFGGINLEDIGAPRCFEVERRLRELLDIPVFHDDQHGTAICVLAALANALRVVNKKMETVKITMAGAGAAGNAVLRLLLAAGARNVIVCDYLGAVHKGRDDLDDSLRWIAEHTNEEGYSGDLRGAVKDADVFVGVSAPGILTGDDIATMAKDPVVFALANPEPEVSPDDAREHAAVVATGRSDFPNQINNVLAFPGVFRGLLDAQAGEVTEQMLLAAAEALAAVVTPEELGPNYIIPSVFHPDVATAVAAAVRECAGGRARGFTEA</sequence>
<gene>
    <name evidence="9" type="ORF">C1J01_32965</name>
</gene>
<keyword evidence="2" id="KW-0560">Oxidoreductase</keyword>
<dbReference type="InterPro" id="IPR012302">
    <property type="entry name" value="Malic_NAD-bd"/>
</dbReference>
<evidence type="ECO:0000256" key="6">
    <source>
        <dbReference type="RuleBase" id="RU003427"/>
    </source>
</evidence>
<evidence type="ECO:0000256" key="1">
    <source>
        <dbReference type="ARBA" id="ARBA00008785"/>
    </source>
</evidence>
<dbReference type="GO" id="GO:0051287">
    <property type="term" value="F:NAD binding"/>
    <property type="evidence" value="ECO:0007669"/>
    <property type="project" value="InterPro"/>
</dbReference>
<comment type="cofactor">
    <cofactor evidence="5">
        <name>Mg(2+)</name>
        <dbReference type="ChEBI" id="CHEBI:18420"/>
    </cofactor>
    <cofactor evidence="5">
        <name>Mn(2+)</name>
        <dbReference type="ChEBI" id="CHEBI:29035"/>
    </cofactor>
    <text evidence="5">Divalent metal cations. Prefers magnesium or manganese.</text>
</comment>
<accession>A0A2W2DNZ6</accession>
<feature type="binding site" evidence="4">
    <location>
        <position position="392"/>
    </location>
    <ligand>
        <name>(S)-malate</name>
        <dbReference type="ChEBI" id="CHEBI:15589"/>
    </ligand>
</feature>
<feature type="binding site" evidence="5">
    <location>
        <position position="212"/>
    </location>
    <ligand>
        <name>a divalent metal cation</name>
        <dbReference type="ChEBI" id="CHEBI:60240"/>
    </ligand>
</feature>
<dbReference type="GO" id="GO:0016616">
    <property type="term" value="F:oxidoreductase activity, acting on the CH-OH group of donors, NAD or NADP as acceptor"/>
    <property type="evidence" value="ECO:0007669"/>
    <property type="project" value="InterPro"/>
</dbReference>
<reference evidence="9 10" key="1">
    <citation type="submission" date="2018-01" db="EMBL/GenBank/DDBJ databases">
        <title>Draft genome sequence of Nonomuraea sp. KC333.</title>
        <authorList>
            <person name="Sahin N."/>
            <person name="Saygin H."/>
            <person name="Ay H."/>
        </authorList>
    </citation>
    <scope>NUCLEOTIDE SEQUENCE [LARGE SCALE GENOMIC DNA]</scope>
    <source>
        <strain evidence="9 10">KC333</strain>
    </source>
</reference>
<dbReference type="InterPro" id="IPR045213">
    <property type="entry name" value="Malic_NAD-bd_bact_type"/>
</dbReference>
<protein>
    <submittedName>
        <fullName evidence="9">NAD-dependent malic enzyme</fullName>
    </submittedName>
</protein>
<proteinExistence type="inferred from homology"/>
<dbReference type="SMART" id="SM00919">
    <property type="entry name" value="Malic_M"/>
    <property type="match status" value="1"/>
</dbReference>
<evidence type="ECO:0000256" key="5">
    <source>
        <dbReference type="PIRSR" id="PIRSR000106-3"/>
    </source>
</evidence>
<dbReference type="Gene3D" id="3.40.50.720">
    <property type="entry name" value="NAD(P)-binding Rossmann-like Domain"/>
    <property type="match status" value="1"/>
</dbReference>
<dbReference type="GO" id="GO:0004470">
    <property type="term" value="F:malic enzyme activity"/>
    <property type="evidence" value="ECO:0007669"/>
    <property type="project" value="InterPro"/>
</dbReference>
<dbReference type="Pfam" id="PF00390">
    <property type="entry name" value="malic"/>
    <property type="match status" value="1"/>
</dbReference>
<dbReference type="AlphaFoldDB" id="A0A2W2DNZ6"/>
<keyword evidence="5 6" id="KW-0479">Metal-binding</keyword>
<keyword evidence="10" id="KW-1185">Reference proteome</keyword>
<comment type="caution">
    <text evidence="9">The sequence shown here is derived from an EMBL/GenBank/DDBJ whole genome shotgun (WGS) entry which is preliminary data.</text>
</comment>
<dbReference type="EMBL" id="POUD01000188">
    <property type="protein sequence ID" value="PZG12373.1"/>
    <property type="molecule type" value="Genomic_DNA"/>
</dbReference>
<evidence type="ECO:0000256" key="2">
    <source>
        <dbReference type="ARBA" id="ARBA00023002"/>
    </source>
</evidence>
<dbReference type="InterPro" id="IPR051674">
    <property type="entry name" value="Malate_Decarboxylase"/>
</dbReference>
<evidence type="ECO:0000313" key="9">
    <source>
        <dbReference type="EMBL" id="PZG12373.1"/>
    </source>
</evidence>
<dbReference type="InterPro" id="IPR037062">
    <property type="entry name" value="Malic_N_dom_sf"/>
</dbReference>
<feature type="domain" description="Malic enzyme N-terminal" evidence="8">
    <location>
        <begin position="93"/>
        <end position="226"/>
    </location>
</feature>
<dbReference type="InterPro" id="IPR001891">
    <property type="entry name" value="Malic_OxRdtase"/>
</dbReference>
<dbReference type="Gene3D" id="3.40.50.10380">
    <property type="entry name" value="Malic enzyme, N-terminal domain"/>
    <property type="match status" value="1"/>
</dbReference>
<dbReference type="PANTHER" id="PTHR43237">
    <property type="entry name" value="NADP-DEPENDENT MALIC ENZYME"/>
    <property type="match status" value="1"/>
</dbReference>
<dbReference type="CDD" id="cd05311">
    <property type="entry name" value="NAD_bind_2_malic_enz"/>
    <property type="match status" value="1"/>
</dbReference>
<feature type="domain" description="Malic enzyme NAD-binding" evidence="7">
    <location>
        <begin position="238"/>
        <end position="460"/>
    </location>
</feature>
<feature type="binding site" evidence="5">
    <location>
        <position position="237"/>
    </location>
    <ligand>
        <name>a divalent metal cation</name>
        <dbReference type="ChEBI" id="CHEBI:60240"/>
    </ligand>
</feature>
<feature type="active site" description="Proton donor" evidence="3">
    <location>
        <position position="114"/>
    </location>
</feature>
<evidence type="ECO:0000256" key="3">
    <source>
        <dbReference type="PIRSR" id="PIRSR000106-1"/>
    </source>
</evidence>
<dbReference type="OrthoDB" id="9805787at2"/>
<dbReference type="PIRSF" id="PIRSF000106">
    <property type="entry name" value="ME"/>
    <property type="match status" value="1"/>
</dbReference>
<feature type="binding site" evidence="4">
    <location>
        <position position="363"/>
    </location>
    <ligand>
        <name>(S)-malate</name>
        <dbReference type="ChEBI" id="CHEBI:15589"/>
    </ligand>
</feature>
<dbReference type="PANTHER" id="PTHR43237:SF4">
    <property type="entry name" value="NADP-DEPENDENT MALIC ENZYME"/>
    <property type="match status" value="1"/>
</dbReference>
<dbReference type="Proteomes" id="UP000249304">
    <property type="component" value="Unassembled WGS sequence"/>
</dbReference>
<name>A0A2W2DNZ6_9ACTN</name>
<dbReference type="SUPFAM" id="SSF51735">
    <property type="entry name" value="NAD(P)-binding Rossmann-fold domains"/>
    <property type="match status" value="1"/>
</dbReference>
<dbReference type="GO" id="GO:0046872">
    <property type="term" value="F:metal ion binding"/>
    <property type="evidence" value="ECO:0007669"/>
    <property type="project" value="UniProtKB-KW"/>
</dbReference>
<dbReference type="InterPro" id="IPR046346">
    <property type="entry name" value="Aminoacid_DH-like_N_sf"/>
</dbReference>
<dbReference type="PRINTS" id="PR00072">
    <property type="entry name" value="MALOXRDTASE"/>
</dbReference>
<dbReference type="RefSeq" id="WP_111182890.1">
    <property type="nucleotide sequence ID" value="NZ_POUD01000188.1"/>
</dbReference>
<evidence type="ECO:0000259" key="7">
    <source>
        <dbReference type="SMART" id="SM00919"/>
    </source>
</evidence>
<feature type="active site" description="Proton acceptor" evidence="3">
    <location>
        <position position="169"/>
    </location>
</feature>
<evidence type="ECO:0000313" key="10">
    <source>
        <dbReference type="Proteomes" id="UP000249304"/>
    </source>
</evidence>
<dbReference type="SUPFAM" id="SSF53223">
    <property type="entry name" value="Aminoacid dehydrogenase-like, N-terminal domain"/>
    <property type="match status" value="1"/>
</dbReference>
<evidence type="ECO:0000259" key="8">
    <source>
        <dbReference type="SMART" id="SM01274"/>
    </source>
</evidence>
<dbReference type="InterPro" id="IPR036291">
    <property type="entry name" value="NAD(P)-bd_dom_sf"/>
</dbReference>
<comment type="similarity">
    <text evidence="1 6">Belongs to the malic enzymes family.</text>
</comment>
<organism evidence="9 10">
    <name type="scientific">Nonomuraea aridisoli</name>
    <dbReference type="NCBI Taxonomy" id="2070368"/>
    <lineage>
        <taxon>Bacteria</taxon>
        <taxon>Bacillati</taxon>
        <taxon>Actinomycetota</taxon>
        <taxon>Actinomycetes</taxon>
        <taxon>Streptosporangiales</taxon>
        <taxon>Streptosporangiaceae</taxon>
        <taxon>Nonomuraea</taxon>
    </lineage>
</organism>
<feature type="binding site" evidence="5">
    <location>
        <position position="211"/>
    </location>
    <ligand>
        <name>a divalent metal cation</name>
        <dbReference type="ChEBI" id="CHEBI:60240"/>
    </ligand>
</feature>